<keyword evidence="3" id="KW-1185">Reference proteome</keyword>
<dbReference type="AlphaFoldDB" id="A0A4U6CUU8"/>
<name>A0A4U6CUU8_9BACT</name>
<proteinExistence type="predicted"/>
<protein>
    <submittedName>
        <fullName evidence="2">Uncharacterized protein</fullName>
    </submittedName>
</protein>
<evidence type="ECO:0000313" key="2">
    <source>
        <dbReference type="EMBL" id="TKT87505.1"/>
    </source>
</evidence>
<organism evidence="2 3">
    <name type="scientific">Dyadobacter frigoris</name>
    <dbReference type="NCBI Taxonomy" id="2576211"/>
    <lineage>
        <taxon>Bacteria</taxon>
        <taxon>Pseudomonadati</taxon>
        <taxon>Bacteroidota</taxon>
        <taxon>Cytophagia</taxon>
        <taxon>Cytophagales</taxon>
        <taxon>Spirosomataceae</taxon>
        <taxon>Dyadobacter</taxon>
    </lineage>
</organism>
<feature type="compositionally biased region" description="Pro residues" evidence="1">
    <location>
        <begin position="34"/>
        <end position="48"/>
    </location>
</feature>
<feature type="region of interest" description="Disordered" evidence="1">
    <location>
        <begin position="21"/>
        <end position="76"/>
    </location>
</feature>
<dbReference type="Proteomes" id="UP000304900">
    <property type="component" value="Unassembled WGS sequence"/>
</dbReference>
<reference evidence="2 3" key="1">
    <citation type="submission" date="2019-05" db="EMBL/GenBank/DDBJ databases">
        <title>Dyadobacter AR-3-8 sp. nov., isolated from arctic soil.</title>
        <authorList>
            <person name="Chaudhary D.K."/>
        </authorList>
    </citation>
    <scope>NUCLEOTIDE SEQUENCE [LARGE SCALE GENOMIC DNA]</scope>
    <source>
        <strain evidence="2 3">AR-3-8</strain>
    </source>
</reference>
<evidence type="ECO:0000313" key="3">
    <source>
        <dbReference type="Proteomes" id="UP000304900"/>
    </source>
</evidence>
<sequence>MTEFQYNDLFNSIMSEFPGTQLPDSYPNIGNPTIMPPMNPTPDIPGPDAPEVVPGTNVEPQTEDGDDVPAKDGKPS</sequence>
<dbReference type="RefSeq" id="WP_137343670.1">
    <property type="nucleotide sequence ID" value="NZ_BSQH01000004.1"/>
</dbReference>
<comment type="caution">
    <text evidence="2">The sequence shown here is derived from an EMBL/GenBank/DDBJ whole genome shotgun (WGS) entry which is preliminary data.</text>
</comment>
<evidence type="ECO:0000256" key="1">
    <source>
        <dbReference type="SAM" id="MobiDB-lite"/>
    </source>
</evidence>
<gene>
    <name evidence="2" type="ORF">FDK13_29765</name>
</gene>
<dbReference type="EMBL" id="SZVO01000019">
    <property type="protein sequence ID" value="TKT87505.1"/>
    <property type="molecule type" value="Genomic_DNA"/>
</dbReference>
<accession>A0A4U6CUU8</accession>